<dbReference type="Pfam" id="PF00076">
    <property type="entry name" value="RRM_1"/>
    <property type="match status" value="2"/>
</dbReference>
<feature type="compositionally biased region" description="Basic and acidic residues" evidence="5">
    <location>
        <begin position="58"/>
        <end position="118"/>
    </location>
</feature>
<feature type="domain" description="RRM" evidence="6">
    <location>
        <begin position="337"/>
        <end position="415"/>
    </location>
</feature>
<protein>
    <recommendedName>
        <fullName evidence="6">RRM domain-containing protein</fullName>
    </recommendedName>
</protein>
<dbReference type="InterPro" id="IPR012677">
    <property type="entry name" value="Nucleotide-bd_a/b_plait_sf"/>
</dbReference>
<evidence type="ECO:0000256" key="1">
    <source>
        <dbReference type="ARBA" id="ARBA00022664"/>
    </source>
</evidence>
<dbReference type="InterPro" id="IPR035979">
    <property type="entry name" value="RBD_domain_sf"/>
</dbReference>
<keyword evidence="1" id="KW-0507">mRNA processing</keyword>
<dbReference type="GO" id="GO:0008380">
    <property type="term" value="P:RNA splicing"/>
    <property type="evidence" value="ECO:0007669"/>
    <property type="project" value="UniProtKB-KW"/>
</dbReference>
<dbReference type="FunFam" id="3.30.70.330:FF:000097">
    <property type="entry name" value="U2 snRNP auxiliary factor large subunit"/>
    <property type="match status" value="1"/>
</dbReference>
<keyword evidence="2 4" id="KW-0694">RNA-binding</keyword>
<dbReference type="Gene3D" id="3.30.70.330">
    <property type="match status" value="3"/>
</dbReference>
<evidence type="ECO:0000256" key="4">
    <source>
        <dbReference type="PROSITE-ProRule" id="PRU00176"/>
    </source>
</evidence>
<evidence type="ECO:0000313" key="7">
    <source>
        <dbReference type="EMBL" id="KAF2261910.1"/>
    </source>
</evidence>
<keyword evidence="3" id="KW-0508">mRNA splicing</keyword>
<feature type="compositionally biased region" description="Basic and acidic residues" evidence="5">
    <location>
        <begin position="1"/>
        <end position="11"/>
    </location>
</feature>
<dbReference type="Proteomes" id="UP000800093">
    <property type="component" value="Unassembled WGS sequence"/>
</dbReference>
<feature type="compositionally biased region" description="Basic residues" evidence="5">
    <location>
        <begin position="31"/>
        <end position="44"/>
    </location>
</feature>
<accession>A0A9P4K8B9</accession>
<dbReference type="AlphaFoldDB" id="A0A9P4K8B9"/>
<evidence type="ECO:0000256" key="2">
    <source>
        <dbReference type="ARBA" id="ARBA00022884"/>
    </source>
</evidence>
<feature type="region of interest" description="Disordered" evidence="5">
    <location>
        <begin position="1"/>
        <end position="151"/>
    </location>
</feature>
<feature type="domain" description="RRM" evidence="6">
    <location>
        <begin position="446"/>
        <end position="536"/>
    </location>
</feature>
<organism evidence="7 8">
    <name type="scientific">Lojkania enalia</name>
    <dbReference type="NCBI Taxonomy" id="147567"/>
    <lineage>
        <taxon>Eukaryota</taxon>
        <taxon>Fungi</taxon>
        <taxon>Dikarya</taxon>
        <taxon>Ascomycota</taxon>
        <taxon>Pezizomycotina</taxon>
        <taxon>Dothideomycetes</taxon>
        <taxon>Pleosporomycetidae</taxon>
        <taxon>Pleosporales</taxon>
        <taxon>Pleosporales incertae sedis</taxon>
        <taxon>Lojkania</taxon>
    </lineage>
</organism>
<dbReference type="PROSITE" id="PS50102">
    <property type="entry name" value="RRM"/>
    <property type="match status" value="3"/>
</dbReference>
<dbReference type="SUPFAM" id="SSF54928">
    <property type="entry name" value="RNA-binding domain, RBD"/>
    <property type="match status" value="2"/>
</dbReference>
<dbReference type="GO" id="GO:0003723">
    <property type="term" value="F:RNA binding"/>
    <property type="evidence" value="ECO:0007669"/>
    <property type="project" value="UniProtKB-UniRule"/>
</dbReference>
<name>A0A9P4K8B9_9PLEO</name>
<feature type="domain" description="RRM" evidence="6">
    <location>
        <begin position="221"/>
        <end position="311"/>
    </location>
</feature>
<dbReference type="EMBL" id="ML986648">
    <property type="protein sequence ID" value="KAF2261910.1"/>
    <property type="molecule type" value="Genomic_DNA"/>
</dbReference>
<dbReference type="SMART" id="SM00360">
    <property type="entry name" value="RRM"/>
    <property type="match status" value="3"/>
</dbReference>
<evidence type="ECO:0000313" key="8">
    <source>
        <dbReference type="Proteomes" id="UP000800093"/>
    </source>
</evidence>
<dbReference type="SMART" id="SM00361">
    <property type="entry name" value="RRM_1"/>
    <property type="match status" value="1"/>
</dbReference>
<evidence type="ECO:0000259" key="6">
    <source>
        <dbReference type="PROSITE" id="PS50102"/>
    </source>
</evidence>
<gene>
    <name evidence="7" type="ORF">CC78DRAFT_337532</name>
</gene>
<sequence length="544" mass="60510">MNGDGYSRDGGRQGGSRSYSSRDERRDRDRDRHRRRSRSPHRTSRRDYEVDTYSTSRGFREREREDTYARRERRDDRVWGDSYSRRDPRRDDDRGHSRRDRDYDDRGGRGRRDRERDGGYSGGRERKKSSSPPLKKREPTPDLTGVESIQVRKRRMTQWDIKPAGYENITAEQAKLSGMFPLPGAPRTAPMDPTRLAAFMNAPAGSAASSSLKPGQAKQAKRLFVYNLPAYVTSEVLVEFFNLQLNGLNVVSGRDPCIAAHVSDKGGSALLEFKAPEDATMALALDGVSMEDNSMNDGPDRSGLSIRRPKDYIVPTPSDEDDYVEGQVSGNVKDSPNKLSIVNIPPMVDAESIQSLLIEFGQLKSFTLVKETGVEESRGVAFCEYVNSDIIDDVIAGLNTINLGDSFLKVTRASIGITQAGAHDGGVGAMTMLAGGTSNEGLEKSPVVMLLNMVTQDELLDQETYEDILEDVRDECSKFGKIVEIKMPRPSGSRISAGVGKIYVKYEQSDAAQKAIKALAGRKFDNRTVVATQFSEELFDTDAW</sequence>
<dbReference type="CDD" id="cd12232">
    <property type="entry name" value="RRM3_U2AF65"/>
    <property type="match status" value="1"/>
</dbReference>
<proteinExistence type="predicted"/>
<evidence type="ECO:0000256" key="3">
    <source>
        <dbReference type="ARBA" id="ARBA00023187"/>
    </source>
</evidence>
<feature type="compositionally biased region" description="Basic and acidic residues" evidence="5">
    <location>
        <begin position="20"/>
        <end position="30"/>
    </location>
</feature>
<dbReference type="OrthoDB" id="10266058at2759"/>
<evidence type="ECO:0000256" key="5">
    <source>
        <dbReference type="SAM" id="MobiDB-lite"/>
    </source>
</evidence>
<dbReference type="GO" id="GO:0006397">
    <property type="term" value="P:mRNA processing"/>
    <property type="evidence" value="ECO:0007669"/>
    <property type="project" value="UniProtKB-KW"/>
</dbReference>
<reference evidence="8" key="1">
    <citation type="journal article" date="2020" name="Stud. Mycol.">
        <title>101 Dothideomycetes genomes: A test case for predicting lifestyles and emergence of pathogens.</title>
        <authorList>
            <person name="Haridas S."/>
            <person name="Albert R."/>
            <person name="Binder M."/>
            <person name="Bloem J."/>
            <person name="LaButti K."/>
            <person name="Salamov A."/>
            <person name="Andreopoulos B."/>
            <person name="Baker S."/>
            <person name="Barry K."/>
            <person name="Bills G."/>
            <person name="Bluhm B."/>
            <person name="Cannon C."/>
            <person name="Castanera R."/>
            <person name="Culley D."/>
            <person name="Daum C."/>
            <person name="Ezra D."/>
            <person name="Gonzalez J."/>
            <person name="Henrissat B."/>
            <person name="Kuo A."/>
            <person name="Liang C."/>
            <person name="Lipzen A."/>
            <person name="Lutzoni F."/>
            <person name="Magnuson J."/>
            <person name="Mondo S."/>
            <person name="Nolan M."/>
            <person name="Ohm R."/>
            <person name="Pangilinan J."/>
            <person name="Park H.-J."/>
            <person name="Ramirez L."/>
            <person name="Alfaro M."/>
            <person name="Sun H."/>
            <person name="Tritt A."/>
            <person name="Yoshinaga Y."/>
            <person name="Zwiers L.-H."/>
            <person name="Turgeon B."/>
            <person name="Goodwin S."/>
            <person name="Spatafora J."/>
            <person name="Crous P."/>
            <person name="Grigoriev I."/>
        </authorList>
    </citation>
    <scope>NUCLEOTIDE SEQUENCE [LARGE SCALE GENOMIC DNA]</scope>
    <source>
        <strain evidence="8">CBS 304.66</strain>
    </source>
</reference>
<dbReference type="PANTHER" id="PTHR23139">
    <property type="entry name" value="RNA-BINDING PROTEIN"/>
    <property type="match status" value="1"/>
</dbReference>
<dbReference type="InterPro" id="IPR003954">
    <property type="entry name" value="RRM_euk-type"/>
</dbReference>
<keyword evidence="8" id="KW-1185">Reference proteome</keyword>
<dbReference type="InterPro" id="IPR000504">
    <property type="entry name" value="RRM_dom"/>
</dbReference>
<comment type="caution">
    <text evidence="7">The sequence shown here is derived from an EMBL/GenBank/DDBJ whole genome shotgun (WGS) entry which is preliminary data.</text>
</comment>